<dbReference type="GO" id="GO:0006935">
    <property type="term" value="P:chemotaxis"/>
    <property type="evidence" value="ECO:0007669"/>
    <property type="project" value="UniProtKB-ARBA"/>
</dbReference>
<dbReference type="InterPro" id="IPR004089">
    <property type="entry name" value="MCPsignal_dom"/>
</dbReference>
<dbReference type="GO" id="GO:0007165">
    <property type="term" value="P:signal transduction"/>
    <property type="evidence" value="ECO:0007669"/>
    <property type="project" value="UniProtKB-KW"/>
</dbReference>
<keyword evidence="5" id="KW-0812">Transmembrane</keyword>
<dbReference type="Pfam" id="PF00015">
    <property type="entry name" value="MCPsignal"/>
    <property type="match status" value="1"/>
</dbReference>
<evidence type="ECO:0000256" key="3">
    <source>
        <dbReference type="ARBA" id="ARBA00029447"/>
    </source>
</evidence>
<dbReference type="PROSITE" id="PS50111">
    <property type="entry name" value="CHEMOTAXIS_TRANSDUC_2"/>
    <property type="match status" value="1"/>
</dbReference>
<organism evidence="8 9">
    <name type="scientific">Thiocapsa roseopersicina</name>
    <dbReference type="NCBI Taxonomy" id="1058"/>
    <lineage>
        <taxon>Bacteria</taxon>
        <taxon>Pseudomonadati</taxon>
        <taxon>Pseudomonadota</taxon>
        <taxon>Gammaproteobacteria</taxon>
        <taxon>Chromatiales</taxon>
        <taxon>Chromatiaceae</taxon>
        <taxon>Thiocapsa</taxon>
    </lineage>
</organism>
<evidence type="ECO:0000313" key="9">
    <source>
        <dbReference type="Proteomes" id="UP000198816"/>
    </source>
</evidence>
<feature type="domain" description="HAMP" evidence="7">
    <location>
        <begin position="305"/>
        <end position="357"/>
    </location>
</feature>
<dbReference type="SMART" id="SM00304">
    <property type="entry name" value="HAMP"/>
    <property type="match status" value="1"/>
</dbReference>
<dbReference type="GO" id="GO:0016020">
    <property type="term" value="C:membrane"/>
    <property type="evidence" value="ECO:0007669"/>
    <property type="project" value="UniProtKB-SubCell"/>
</dbReference>
<dbReference type="RefSeq" id="WP_093031617.1">
    <property type="nucleotide sequence ID" value="NZ_FNNZ01000009.1"/>
</dbReference>
<dbReference type="PANTHER" id="PTHR32089:SF112">
    <property type="entry name" value="LYSOZYME-LIKE PROTEIN-RELATED"/>
    <property type="match status" value="1"/>
</dbReference>
<dbReference type="SMART" id="SM00283">
    <property type="entry name" value="MA"/>
    <property type="match status" value="1"/>
</dbReference>
<gene>
    <name evidence="8" type="ORF">SAMN05421783_10984</name>
</gene>
<dbReference type="Gene3D" id="1.10.287.950">
    <property type="entry name" value="Methyl-accepting chemotaxis protein"/>
    <property type="match status" value="1"/>
</dbReference>
<sequence length="650" mass="69424">MFKQIRLWANILLVIGAAIILAITTLTLVSLHNLKTVSRTAEESELRQFAAMVQTQIREEVDLAEALSVLVAEMPEVQARFSAGDRDWLVEQLHPPFEALARDFGAVQFQFHTAPAMSFLRLHMLEKFGDDLSSFRQSIVDTNRDIKPHRGLEFGVAGLGARGVVPVLREGRHLGSVEFGMSFGQAFFDDFKASYGVEAAFYILRDGKLETFASTHEGQPFLGPDALEVAFAGESQVAELQIGTKPIAAYAEMIPDYSGNPLGVVEVAMDRTPYVAVLDKTRMQATIIGVLVALFSIGISLITASAITKRIRRLANEINRVTNGDLSGGGAIDGKDELADLARTLDGMRGHLNALVTGVETTAFSVHAASREIAQAIDGQAATSSQMSASVAEITSTMEELSASSTQIAEYSQSVVTIAGRTYDDSLRGSDAMQHLVEKMRRIGEDNQSALNEILALGTRSKEISKIMQIIDTVADQTKLIAFNAALEASSAGEAGKRFGVVAAEIRRLADSVTESTGEITGKVAEIQESINRLVISSEKGSTGIQQGIADSASTADILQALVEAASETSTSAQQISLSTQQQRTASDQVVVALREIVTASSETAGAVRQIADIARDMNELSGALQGSLDQFVLKGAQTPSADAGVSSRP</sequence>
<comment type="subcellular location">
    <subcellularLocation>
        <location evidence="1">Membrane</location>
    </subcellularLocation>
</comment>
<feature type="domain" description="Methyl-accepting transducer" evidence="6">
    <location>
        <begin position="362"/>
        <end position="598"/>
    </location>
</feature>
<dbReference type="OrthoDB" id="9781845at2"/>
<name>A0A1H2WR85_THIRO</name>
<evidence type="ECO:0000256" key="5">
    <source>
        <dbReference type="SAM" id="Phobius"/>
    </source>
</evidence>
<dbReference type="Proteomes" id="UP000198816">
    <property type="component" value="Unassembled WGS sequence"/>
</dbReference>
<dbReference type="CDD" id="cd06225">
    <property type="entry name" value="HAMP"/>
    <property type="match status" value="1"/>
</dbReference>
<dbReference type="AlphaFoldDB" id="A0A1H2WR85"/>
<dbReference type="EMBL" id="FNNZ01000009">
    <property type="protein sequence ID" value="SDW83091.1"/>
    <property type="molecule type" value="Genomic_DNA"/>
</dbReference>
<accession>A0A1H2WR85</accession>
<reference evidence="9" key="1">
    <citation type="submission" date="2016-10" db="EMBL/GenBank/DDBJ databases">
        <authorList>
            <person name="Varghese N."/>
            <person name="Submissions S."/>
        </authorList>
    </citation>
    <scope>NUCLEOTIDE SEQUENCE [LARGE SCALE GENOMIC DNA]</scope>
    <source>
        <strain evidence="9">DSM 217</strain>
    </source>
</reference>
<proteinExistence type="inferred from homology"/>
<dbReference type="Pfam" id="PF00672">
    <property type="entry name" value="HAMP"/>
    <property type="match status" value="1"/>
</dbReference>
<feature type="transmembrane region" description="Helical" evidence="5">
    <location>
        <begin position="7"/>
        <end position="31"/>
    </location>
</feature>
<dbReference type="PROSITE" id="PS50885">
    <property type="entry name" value="HAMP"/>
    <property type="match status" value="1"/>
</dbReference>
<dbReference type="Pfam" id="PF14827">
    <property type="entry name" value="dCache_3"/>
    <property type="match status" value="1"/>
</dbReference>
<keyword evidence="2 4" id="KW-0807">Transducer</keyword>
<dbReference type="PANTHER" id="PTHR32089">
    <property type="entry name" value="METHYL-ACCEPTING CHEMOTAXIS PROTEIN MCPB"/>
    <property type="match status" value="1"/>
</dbReference>
<evidence type="ECO:0000259" key="6">
    <source>
        <dbReference type="PROSITE" id="PS50111"/>
    </source>
</evidence>
<feature type="transmembrane region" description="Helical" evidence="5">
    <location>
        <begin position="287"/>
        <end position="307"/>
    </location>
</feature>
<protein>
    <submittedName>
        <fullName evidence="8">Methyl-accepting chemotaxis protein</fullName>
    </submittedName>
</protein>
<dbReference type="STRING" id="1058.SAMN05421783_10984"/>
<keyword evidence="5" id="KW-1133">Transmembrane helix</keyword>
<dbReference type="SUPFAM" id="SSF58104">
    <property type="entry name" value="Methyl-accepting chemotaxis protein (MCP) signaling domain"/>
    <property type="match status" value="1"/>
</dbReference>
<evidence type="ECO:0000256" key="1">
    <source>
        <dbReference type="ARBA" id="ARBA00004370"/>
    </source>
</evidence>
<dbReference type="InterPro" id="IPR029151">
    <property type="entry name" value="Sensor-like_sf"/>
</dbReference>
<keyword evidence="5" id="KW-0472">Membrane</keyword>
<comment type="similarity">
    <text evidence="3">Belongs to the methyl-accepting chemotaxis (MCP) protein family.</text>
</comment>
<evidence type="ECO:0000256" key="4">
    <source>
        <dbReference type="PROSITE-ProRule" id="PRU00284"/>
    </source>
</evidence>
<keyword evidence="9" id="KW-1185">Reference proteome</keyword>
<dbReference type="InterPro" id="IPR029150">
    <property type="entry name" value="dCache_3"/>
</dbReference>
<dbReference type="SUPFAM" id="SSF103190">
    <property type="entry name" value="Sensory domain-like"/>
    <property type="match status" value="1"/>
</dbReference>
<dbReference type="InterPro" id="IPR003660">
    <property type="entry name" value="HAMP_dom"/>
</dbReference>
<evidence type="ECO:0000256" key="2">
    <source>
        <dbReference type="ARBA" id="ARBA00023224"/>
    </source>
</evidence>
<evidence type="ECO:0000313" key="8">
    <source>
        <dbReference type="EMBL" id="SDW83091.1"/>
    </source>
</evidence>
<evidence type="ECO:0000259" key="7">
    <source>
        <dbReference type="PROSITE" id="PS50885"/>
    </source>
</evidence>